<dbReference type="CDD" id="cd06267">
    <property type="entry name" value="PBP1_LacI_sugar_binding-like"/>
    <property type="match status" value="1"/>
</dbReference>
<dbReference type="CDD" id="cd01392">
    <property type="entry name" value="HTH_LacI"/>
    <property type="match status" value="1"/>
</dbReference>
<evidence type="ECO:0000256" key="2">
    <source>
        <dbReference type="ARBA" id="ARBA00023125"/>
    </source>
</evidence>
<dbReference type="Proteomes" id="UP001501705">
    <property type="component" value="Unassembled WGS sequence"/>
</dbReference>
<dbReference type="InterPro" id="IPR046335">
    <property type="entry name" value="LacI/GalR-like_sensor"/>
</dbReference>
<gene>
    <name evidence="5" type="ORF">GCM10009804_17540</name>
</gene>
<dbReference type="PROSITE" id="PS50932">
    <property type="entry name" value="HTH_LACI_2"/>
    <property type="match status" value="1"/>
</dbReference>
<comment type="caution">
    <text evidence="5">The sequence shown here is derived from an EMBL/GenBank/DDBJ whole genome shotgun (WGS) entry which is preliminary data.</text>
</comment>
<protein>
    <submittedName>
        <fullName evidence="5">LacI family DNA-binding transcriptional regulator</fullName>
    </submittedName>
</protein>
<dbReference type="GO" id="GO:0003677">
    <property type="term" value="F:DNA binding"/>
    <property type="evidence" value="ECO:0007669"/>
    <property type="project" value="UniProtKB-KW"/>
</dbReference>
<sequence length="360" mass="36464">MASRLGRVAGVTIGDVAAAARVSRSTVSRAFTRPQLLSPATVEHVLTTAARLGYVGNQAARALSTGRFGNIAVVVPDIANPFFPPLVRSLQLAAESADLAVFLGDSDESAEREAKLIARLAPQVEGFVLASPRLSEQLIRELAATRPVVLVNRDLDGIARVLIDSSGGMTEAVLLLKKLGHQRLAYLAGPRDSWSDGQRRTTLARVSEQAGLTVEVIETGRPSYAAGRDSVAAIVRSGATAAIAFDDVVSQGVLAGLEVRGISVPADFSLVGCDDTLAALTSPALTTVSAGAASAGAAAAKLLISLLETPDSGRTAAGGSAGPAPGHGGDVGGAGGACVRIGTHLVVRGTTAVARAGVVT</sequence>
<reference evidence="6" key="1">
    <citation type="journal article" date="2019" name="Int. J. Syst. Evol. Microbiol.">
        <title>The Global Catalogue of Microorganisms (GCM) 10K type strain sequencing project: providing services to taxonomists for standard genome sequencing and annotation.</title>
        <authorList>
            <consortium name="The Broad Institute Genomics Platform"/>
            <consortium name="The Broad Institute Genome Sequencing Center for Infectious Disease"/>
            <person name="Wu L."/>
            <person name="Ma J."/>
        </authorList>
    </citation>
    <scope>NUCLEOTIDE SEQUENCE [LARGE SCALE GENOMIC DNA]</scope>
    <source>
        <strain evidence="6">JCM 15572</strain>
    </source>
</reference>
<dbReference type="SUPFAM" id="SSF53822">
    <property type="entry name" value="Periplasmic binding protein-like I"/>
    <property type="match status" value="1"/>
</dbReference>
<organism evidence="5 6">
    <name type="scientific">Kribbella hippodromi</name>
    <dbReference type="NCBI Taxonomy" id="434347"/>
    <lineage>
        <taxon>Bacteria</taxon>
        <taxon>Bacillati</taxon>
        <taxon>Actinomycetota</taxon>
        <taxon>Actinomycetes</taxon>
        <taxon>Propionibacteriales</taxon>
        <taxon>Kribbellaceae</taxon>
        <taxon>Kribbella</taxon>
    </lineage>
</organism>
<evidence type="ECO:0000256" key="3">
    <source>
        <dbReference type="ARBA" id="ARBA00023163"/>
    </source>
</evidence>
<dbReference type="InterPro" id="IPR000843">
    <property type="entry name" value="HTH_LacI"/>
</dbReference>
<dbReference type="SUPFAM" id="SSF47413">
    <property type="entry name" value="lambda repressor-like DNA-binding domains"/>
    <property type="match status" value="1"/>
</dbReference>
<accession>A0ABP4NJ52</accession>
<name>A0ABP4NJ52_9ACTN</name>
<dbReference type="RefSeq" id="WP_344232871.1">
    <property type="nucleotide sequence ID" value="NZ_BAAAPH010000004.1"/>
</dbReference>
<proteinExistence type="predicted"/>
<dbReference type="PANTHER" id="PTHR30146">
    <property type="entry name" value="LACI-RELATED TRANSCRIPTIONAL REPRESSOR"/>
    <property type="match status" value="1"/>
</dbReference>
<dbReference type="SMART" id="SM00354">
    <property type="entry name" value="HTH_LACI"/>
    <property type="match status" value="1"/>
</dbReference>
<evidence type="ECO:0000256" key="1">
    <source>
        <dbReference type="ARBA" id="ARBA00023015"/>
    </source>
</evidence>
<keyword evidence="1" id="KW-0805">Transcription regulation</keyword>
<dbReference type="EMBL" id="BAAAPH010000004">
    <property type="protein sequence ID" value="GAA1561188.1"/>
    <property type="molecule type" value="Genomic_DNA"/>
</dbReference>
<evidence type="ECO:0000313" key="6">
    <source>
        <dbReference type="Proteomes" id="UP001501705"/>
    </source>
</evidence>
<feature type="domain" description="HTH lacI-type" evidence="4">
    <location>
        <begin position="11"/>
        <end position="65"/>
    </location>
</feature>
<dbReference type="Pfam" id="PF00356">
    <property type="entry name" value="LacI"/>
    <property type="match status" value="1"/>
</dbReference>
<evidence type="ECO:0000313" key="5">
    <source>
        <dbReference type="EMBL" id="GAA1561188.1"/>
    </source>
</evidence>
<keyword evidence="3" id="KW-0804">Transcription</keyword>
<dbReference type="InterPro" id="IPR028082">
    <property type="entry name" value="Peripla_BP_I"/>
</dbReference>
<dbReference type="Gene3D" id="3.40.50.2300">
    <property type="match status" value="2"/>
</dbReference>
<dbReference type="InterPro" id="IPR010982">
    <property type="entry name" value="Lambda_DNA-bd_dom_sf"/>
</dbReference>
<keyword evidence="2 5" id="KW-0238">DNA-binding</keyword>
<dbReference type="Pfam" id="PF13377">
    <property type="entry name" value="Peripla_BP_3"/>
    <property type="match status" value="1"/>
</dbReference>
<evidence type="ECO:0000259" key="4">
    <source>
        <dbReference type="PROSITE" id="PS50932"/>
    </source>
</evidence>
<keyword evidence="6" id="KW-1185">Reference proteome</keyword>
<dbReference type="PANTHER" id="PTHR30146:SF138">
    <property type="entry name" value="TRANSCRIPTIONAL REGULATORY PROTEIN"/>
    <property type="match status" value="1"/>
</dbReference>
<dbReference type="Gene3D" id="1.10.260.40">
    <property type="entry name" value="lambda repressor-like DNA-binding domains"/>
    <property type="match status" value="1"/>
</dbReference>